<keyword evidence="2" id="KW-0677">Repeat</keyword>
<dbReference type="SMART" id="SM00364">
    <property type="entry name" value="LRR_BAC"/>
    <property type="match status" value="6"/>
</dbReference>
<dbReference type="SUPFAM" id="SSF52058">
    <property type="entry name" value="L domain-like"/>
    <property type="match status" value="1"/>
</dbReference>
<dbReference type="InterPro" id="IPR032675">
    <property type="entry name" value="LRR_dom_sf"/>
</dbReference>
<sequence length="256" mass="28693">MQESVIPPAVLQCSALKHIYIEDNELVELPPEICQLHNLCVLNVTGNQLSSLPHTIGQLKNLTKLQIGNNRLTSLPKTLGRLSHLVTLEASRNDLQTVPRELLGCSSLKLLALDKNKLTWLPRQLCWLPSLQELSLAGNFLQYLPPTRLEVSANHVHGNDVVCGHMQEVDPGRSFLVPPPEITDVLTSTHRVPRLEELTMRTVARLLRHQEDVYVLGLPREVADHLAFPTDICAQEQLGNSCQNFVYKSAFPMELE</sequence>
<dbReference type="Proteomes" id="UP001164746">
    <property type="component" value="Chromosome 3"/>
</dbReference>
<dbReference type="SMART" id="SM00369">
    <property type="entry name" value="LRR_TYP"/>
    <property type="match status" value="4"/>
</dbReference>
<proteinExistence type="predicted"/>
<evidence type="ECO:0000256" key="1">
    <source>
        <dbReference type="ARBA" id="ARBA00022614"/>
    </source>
</evidence>
<gene>
    <name evidence="3" type="ORF">MAR_024237</name>
</gene>
<accession>A0ABY7DR19</accession>
<dbReference type="InterPro" id="IPR001611">
    <property type="entry name" value="Leu-rich_rpt"/>
</dbReference>
<organism evidence="3 4">
    <name type="scientific">Mya arenaria</name>
    <name type="common">Soft-shell clam</name>
    <dbReference type="NCBI Taxonomy" id="6604"/>
    <lineage>
        <taxon>Eukaryota</taxon>
        <taxon>Metazoa</taxon>
        <taxon>Spiralia</taxon>
        <taxon>Lophotrochozoa</taxon>
        <taxon>Mollusca</taxon>
        <taxon>Bivalvia</taxon>
        <taxon>Autobranchia</taxon>
        <taxon>Heteroconchia</taxon>
        <taxon>Euheterodonta</taxon>
        <taxon>Imparidentia</taxon>
        <taxon>Neoheterodontei</taxon>
        <taxon>Myida</taxon>
        <taxon>Myoidea</taxon>
        <taxon>Myidae</taxon>
        <taxon>Mya</taxon>
    </lineage>
</organism>
<dbReference type="Pfam" id="PF13855">
    <property type="entry name" value="LRR_8"/>
    <property type="match status" value="1"/>
</dbReference>
<protein>
    <submittedName>
        <fullName evidence="3">LRC28-like protein</fullName>
    </submittedName>
</protein>
<dbReference type="PANTHER" id="PTHR48051">
    <property type="match status" value="1"/>
</dbReference>
<dbReference type="Gene3D" id="3.80.10.10">
    <property type="entry name" value="Ribonuclease Inhibitor"/>
    <property type="match status" value="1"/>
</dbReference>
<keyword evidence="1" id="KW-0433">Leucine-rich repeat</keyword>
<evidence type="ECO:0000313" key="3">
    <source>
        <dbReference type="EMBL" id="WAQ99864.1"/>
    </source>
</evidence>
<keyword evidence="4" id="KW-1185">Reference proteome</keyword>
<dbReference type="InterPro" id="IPR003591">
    <property type="entry name" value="Leu-rich_rpt_typical-subtyp"/>
</dbReference>
<evidence type="ECO:0000313" key="4">
    <source>
        <dbReference type="Proteomes" id="UP001164746"/>
    </source>
</evidence>
<evidence type="ECO:0000256" key="2">
    <source>
        <dbReference type="ARBA" id="ARBA00022737"/>
    </source>
</evidence>
<dbReference type="EMBL" id="CP111014">
    <property type="protein sequence ID" value="WAQ99864.1"/>
    <property type="molecule type" value="Genomic_DNA"/>
</dbReference>
<dbReference type="InterPro" id="IPR050216">
    <property type="entry name" value="LRR_domain-containing"/>
</dbReference>
<reference evidence="3" key="1">
    <citation type="submission" date="2022-11" db="EMBL/GenBank/DDBJ databases">
        <title>Centuries of genome instability and evolution in soft-shell clam transmissible cancer (bioRxiv).</title>
        <authorList>
            <person name="Hart S.F.M."/>
            <person name="Yonemitsu M.A."/>
            <person name="Giersch R.M."/>
            <person name="Beal B.F."/>
            <person name="Arriagada G."/>
            <person name="Davis B.W."/>
            <person name="Ostrander E.A."/>
            <person name="Goff S.P."/>
            <person name="Metzger M.J."/>
        </authorList>
    </citation>
    <scope>NUCLEOTIDE SEQUENCE</scope>
    <source>
        <strain evidence="3">MELC-2E11</strain>
        <tissue evidence="3">Siphon/mantle</tissue>
    </source>
</reference>
<name>A0ABY7DR19_MYAAR</name>
<dbReference type="PANTHER" id="PTHR48051:SF1">
    <property type="entry name" value="RAS SUPPRESSOR PROTEIN 1"/>
    <property type="match status" value="1"/>
</dbReference>